<feature type="compositionally biased region" description="Basic and acidic residues" evidence="1">
    <location>
        <begin position="1"/>
        <end position="11"/>
    </location>
</feature>
<feature type="compositionally biased region" description="Basic residues" evidence="1">
    <location>
        <begin position="55"/>
        <end position="66"/>
    </location>
</feature>
<evidence type="ECO:0000313" key="3">
    <source>
        <dbReference type="Proteomes" id="UP000078340"/>
    </source>
</evidence>
<organism evidence="2 3">
    <name type="scientific">Purpureocillium lilacinum</name>
    <name type="common">Paecilomyces lilacinus</name>
    <dbReference type="NCBI Taxonomy" id="33203"/>
    <lineage>
        <taxon>Eukaryota</taxon>
        <taxon>Fungi</taxon>
        <taxon>Dikarya</taxon>
        <taxon>Ascomycota</taxon>
        <taxon>Pezizomycotina</taxon>
        <taxon>Sordariomycetes</taxon>
        <taxon>Hypocreomycetidae</taxon>
        <taxon>Hypocreales</taxon>
        <taxon>Ophiocordycipitaceae</taxon>
        <taxon>Purpureocillium</taxon>
    </lineage>
</organism>
<comment type="caution">
    <text evidence="2">The sequence shown here is derived from an EMBL/GenBank/DDBJ whole genome shotgun (WGS) entry which is preliminary data.</text>
</comment>
<name>A0A179HP42_PURLI</name>
<feature type="compositionally biased region" description="Basic and acidic residues" evidence="1">
    <location>
        <begin position="167"/>
        <end position="178"/>
    </location>
</feature>
<gene>
    <name evidence="2" type="ORF">VFPFJ_03494</name>
</gene>
<dbReference type="Proteomes" id="UP000078340">
    <property type="component" value="Unassembled WGS sequence"/>
</dbReference>
<protein>
    <submittedName>
        <fullName evidence="2">Uncharacterized protein</fullName>
    </submittedName>
</protein>
<feature type="region of interest" description="Disordered" evidence="1">
    <location>
        <begin position="1"/>
        <end position="66"/>
    </location>
</feature>
<evidence type="ECO:0000313" key="2">
    <source>
        <dbReference type="EMBL" id="OAQ91754.1"/>
    </source>
</evidence>
<proteinExistence type="predicted"/>
<reference evidence="2 3" key="1">
    <citation type="submission" date="2016-02" db="EMBL/GenBank/DDBJ databases">
        <title>Biosynthesis of antibiotic leucinostatins and their inhibition on Phytophthora in bio-control Purpureocillium lilacinum.</title>
        <authorList>
            <person name="Wang G."/>
            <person name="Liu Z."/>
            <person name="Lin R."/>
            <person name="Li E."/>
            <person name="Mao Z."/>
            <person name="Ling J."/>
            <person name="Yin W."/>
            <person name="Xie B."/>
        </authorList>
    </citation>
    <scope>NUCLEOTIDE SEQUENCE [LARGE SCALE GENOMIC DNA]</scope>
    <source>
        <strain evidence="2">PLFJ-1</strain>
    </source>
</reference>
<dbReference type="AlphaFoldDB" id="A0A179HP42"/>
<sequence>MAHDSHPRVREPCLAAPPDSPTLSSPRRDKTQLGTLSLRQPDLTRGSQSDTGTQRQRHRCDHHGRKRNIHIKYSIDRLYTHSSHTLPDTQPTSPLDKSKLGSQSPAVHFHPCLLLDLLLGASGGILLIDRLPTVDLDRALVEKLMALRSAKSAPVTRQQHLICENPRRKGREGGDHSPVRLPCTAPRT</sequence>
<accession>A0A179HP42</accession>
<feature type="region of interest" description="Disordered" evidence="1">
    <location>
        <begin position="167"/>
        <end position="188"/>
    </location>
</feature>
<dbReference type="EMBL" id="LSBI01000003">
    <property type="protein sequence ID" value="OAQ91754.1"/>
    <property type="molecule type" value="Genomic_DNA"/>
</dbReference>
<feature type="compositionally biased region" description="Polar residues" evidence="1">
    <location>
        <begin position="45"/>
        <end position="54"/>
    </location>
</feature>
<evidence type="ECO:0000256" key="1">
    <source>
        <dbReference type="SAM" id="MobiDB-lite"/>
    </source>
</evidence>